<dbReference type="PANTHER" id="PTHR43804">
    <property type="entry name" value="LD18447P"/>
    <property type="match status" value="1"/>
</dbReference>
<dbReference type="GO" id="GO:0005737">
    <property type="term" value="C:cytoplasm"/>
    <property type="evidence" value="ECO:0007669"/>
    <property type="project" value="UniProtKB-ARBA"/>
</dbReference>
<name>A0A8J2VZ73_9CRUS</name>
<dbReference type="Proteomes" id="UP000789390">
    <property type="component" value="Unassembled WGS sequence"/>
</dbReference>
<evidence type="ECO:0000313" key="7">
    <source>
        <dbReference type="Proteomes" id="UP000789390"/>
    </source>
</evidence>
<dbReference type="InterPro" id="IPR045853">
    <property type="entry name" value="Pep_chain_release_fac_I_sf"/>
</dbReference>
<dbReference type="Gene3D" id="3.30.160.20">
    <property type="match status" value="1"/>
</dbReference>
<evidence type="ECO:0000313" key="6">
    <source>
        <dbReference type="EMBL" id="CAH0099377.1"/>
    </source>
</evidence>
<dbReference type="OrthoDB" id="6337226at2759"/>
<gene>
    <name evidence="6" type="ORF">DGAL_LOCUS1511</name>
</gene>
<proteinExistence type="inferred from homology"/>
<dbReference type="SUPFAM" id="SSF75620">
    <property type="entry name" value="Release factor"/>
    <property type="match status" value="1"/>
</dbReference>
<comment type="similarity">
    <text evidence="1">Belongs to the prokaryotic/mitochondrial release factor family.</text>
</comment>
<evidence type="ECO:0000256" key="3">
    <source>
        <dbReference type="ARBA" id="ARBA00022917"/>
    </source>
</evidence>
<sequence length="417" mass="47564">MVTWIISNKVIRVLSVLRRPSFVKNFALNVVSIRYLNQTTLNRSLNILNQGSTLENLFDPRLRIFLLDIKKKFDESGFQNIETKFGLSVVNKNHIQSLAGLGEKLLQTENDLQELKALSTDDDENGDLVKMISEECSQLKETLVQIQNEVLELIVQKDNQQTEGIIMEFSAGVGGQESMLFCFEMLQMYTTYCDSEGWDYELTDIEKSDLEGVRHASVCINHPDAYDKLQFESGVHRVQRVPKTEKAGRVHTSTVAVAILPRPSEVSVTIEQKDLKIETKRASGAGGQHVNTTESAVRIVHIPSGVVAECQTQRSQMQNRKVAIDKIRARLFQMKIDQQLATTRSSRKLQVGSSSRSEKIRTYNFPQDRITDHRINFTSHNLGEFLRGTRPFQILIEKLKEESYKERVSEFLEQIKV</sequence>
<dbReference type="SMART" id="SM00937">
    <property type="entry name" value="PCRF"/>
    <property type="match status" value="1"/>
</dbReference>
<organism evidence="6 7">
    <name type="scientific">Daphnia galeata</name>
    <dbReference type="NCBI Taxonomy" id="27404"/>
    <lineage>
        <taxon>Eukaryota</taxon>
        <taxon>Metazoa</taxon>
        <taxon>Ecdysozoa</taxon>
        <taxon>Arthropoda</taxon>
        <taxon>Crustacea</taxon>
        <taxon>Branchiopoda</taxon>
        <taxon>Diplostraca</taxon>
        <taxon>Cladocera</taxon>
        <taxon>Anomopoda</taxon>
        <taxon>Daphniidae</taxon>
        <taxon>Daphnia</taxon>
    </lineage>
</organism>
<dbReference type="InterPro" id="IPR050057">
    <property type="entry name" value="Prokaryotic/Mito_RF"/>
</dbReference>
<reference evidence="6" key="1">
    <citation type="submission" date="2021-11" db="EMBL/GenBank/DDBJ databases">
        <authorList>
            <person name="Schell T."/>
        </authorList>
    </citation>
    <scope>NUCLEOTIDE SEQUENCE</scope>
    <source>
        <strain evidence="6">M5</strain>
    </source>
</reference>
<feature type="coiled-coil region" evidence="4">
    <location>
        <begin position="98"/>
        <end position="163"/>
    </location>
</feature>
<dbReference type="PROSITE" id="PS00745">
    <property type="entry name" value="RF_PROK_I"/>
    <property type="match status" value="1"/>
</dbReference>
<feature type="domain" description="Prokaryotic-type class I peptide chain release factors" evidence="5">
    <location>
        <begin position="281"/>
        <end position="297"/>
    </location>
</feature>
<evidence type="ECO:0000259" key="5">
    <source>
        <dbReference type="PROSITE" id="PS00745"/>
    </source>
</evidence>
<dbReference type="PANTHER" id="PTHR43804:SF7">
    <property type="entry name" value="LD18447P"/>
    <property type="match status" value="1"/>
</dbReference>
<evidence type="ECO:0000256" key="1">
    <source>
        <dbReference type="ARBA" id="ARBA00010835"/>
    </source>
</evidence>
<dbReference type="FunFam" id="3.30.160.20:FF:000004">
    <property type="entry name" value="Peptide chain release factor 1"/>
    <property type="match status" value="1"/>
</dbReference>
<dbReference type="AlphaFoldDB" id="A0A8J2VZ73"/>
<keyword evidence="4" id="KW-0175">Coiled coil</keyword>
<dbReference type="Pfam" id="PF00472">
    <property type="entry name" value="RF-1"/>
    <property type="match status" value="1"/>
</dbReference>
<accession>A0A8J2VZ73</accession>
<dbReference type="Pfam" id="PF03462">
    <property type="entry name" value="PCRF"/>
    <property type="match status" value="1"/>
</dbReference>
<dbReference type="InterPro" id="IPR005139">
    <property type="entry name" value="PCRF"/>
</dbReference>
<keyword evidence="2" id="KW-0488">Methylation</keyword>
<dbReference type="InterPro" id="IPR000352">
    <property type="entry name" value="Pep_chain_release_fac_I"/>
</dbReference>
<keyword evidence="3" id="KW-0648">Protein biosynthesis</keyword>
<evidence type="ECO:0000256" key="4">
    <source>
        <dbReference type="SAM" id="Coils"/>
    </source>
</evidence>
<keyword evidence="7" id="KW-1185">Reference proteome</keyword>
<dbReference type="EMBL" id="CAKKLH010000018">
    <property type="protein sequence ID" value="CAH0099377.1"/>
    <property type="molecule type" value="Genomic_DNA"/>
</dbReference>
<comment type="caution">
    <text evidence="6">The sequence shown here is derived from an EMBL/GenBank/DDBJ whole genome shotgun (WGS) entry which is preliminary data.</text>
</comment>
<evidence type="ECO:0000256" key="2">
    <source>
        <dbReference type="ARBA" id="ARBA00022481"/>
    </source>
</evidence>
<dbReference type="GO" id="GO:0003747">
    <property type="term" value="F:translation release factor activity"/>
    <property type="evidence" value="ECO:0007669"/>
    <property type="project" value="InterPro"/>
</dbReference>
<dbReference type="Gene3D" id="6.10.140.1950">
    <property type="match status" value="1"/>
</dbReference>
<dbReference type="Gene3D" id="3.30.70.1660">
    <property type="match status" value="1"/>
</dbReference>
<protein>
    <recommendedName>
        <fullName evidence="5">Prokaryotic-type class I peptide chain release factors domain-containing protein</fullName>
    </recommendedName>
</protein>